<protein>
    <recommendedName>
        <fullName evidence="4">WD40 repeat domain-containing protein</fullName>
    </recommendedName>
</protein>
<evidence type="ECO:0008006" key="4">
    <source>
        <dbReference type="Google" id="ProtNLM"/>
    </source>
</evidence>
<sequence>MSAGCSEDSGGGTDAPLDGGSGADAAADVGDVGDDAADTSDPGDTGVDATDAADADSSSDSGDAADASDTAEDVEEDTTPAAECGNGVREEGEACDGDDIPEACTGWSEAVSCTASCELTPCRGRLTITPSTQGQVDLAKVTADGQTLFFYTSAGGDLVDWHSLDLATGNVTPVASGLDEDFAAVYPSSTGEHAVLYEFLSPFKVWTKSTGALVDLTVDPVEDQLYVYDHALAYLEERGNSRREHALHVFDYASGQTTEVLDNVYEPYGRLRVSPDGRYMAVWTQADFDAPFEMHVVDLTTASVLASDSSRDTVRGRFSPTGEAFVFEKNSGLAVWFAATNTIEEAPNGGGTVLEARFSPDGSLLAYADPVNSTNKDYESWLWDLQANTDTALSDRAGTRFDFSPDGTKLAHLSTRSPSLRDSAELRIRDLTTQTDIVVADGVAHEHVTWSPSSDAVAFADPTSNYIYAEEDLRVAELANGAATVHDVTRGGSARAVWHPDSEGLFWITAQSQVQSKRFGYWQRASQQTTELLDELRQSFSVIVNATWDHVLGVFPGTGLNPGAPITAFAPDTQTTTELSASDRFRAEWFDGGSPHSAAWTGQGQWLGPTSRFVSWRERDEEFDGTGPLDVFDLATGTTSSVPLLLSDEARLNDHMHGSDAVAVVELYRPQYTNTYTFWIYRP</sequence>
<accession>A0A4Y6PTD1</accession>
<accession>A0A5B8Y464</accession>
<dbReference type="SUPFAM" id="SSF82171">
    <property type="entry name" value="DPP6 N-terminal domain-like"/>
    <property type="match status" value="2"/>
</dbReference>
<dbReference type="OrthoDB" id="9815657at2"/>
<dbReference type="EMBL" id="CP041186">
    <property type="protein sequence ID" value="QDG51389.1"/>
    <property type="molecule type" value="Genomic_DNA"/>
</dbReference>
<evidence type="ECO:0000313" key="2">
    <source>
        <dbReference type="EMBL" id="QDG51389.1"/>
    </source>
</evidence>
<dbReference type="InterPro" id="IPR011042">
    <property type="entry name" value="6-blade_b-propeller_TolB-like"/>
</dbReference>
<gene>
    <name evidence="2" type="ORF">FIV42_11750</name>
</gene>
<keyword evidence="3" id="KW-1185">Reference proteome</keyword>
<feature type="compositionally biased region" description="Low complexity" evidence="1">
    <location>
        <begin position="39"/>
        <end position="68"/>
    </location>
</feature>
<reference evidence="2 3" key="1">
    <citation type="submission" date="2019-06" db="EMBL/GenBank/DDBJ databases">
        <title>Persicimonas caeni gen. nov., sp. nov., a predatory bacterium isolated from solar saltern.</title>
        <authorList>
            <person name="Wang S."/>
        </authorList>
    </citation>
    <scope>NUCLEOTIDE SEQUENCE [LARGE SCALE GENOMIC DNA]</scope>
    <source>
        <strain evidence="2 3">YN101</strain>
    </source>
</reference>
<evidence type="ECO:0000313" key="3">
    <source>
        <dbReference type="Proteomes" id="UP000315995"/>
    </source>
</evidence>
<feature type="compositionally biased region" description="Acidic residues" evidence="1">
    <location>
        <begin position="69"/>
        <end position="78"/>
    </location>
</feature>
<evidence type="ECO:0000256" key="1">
    <source>
        <dbReference type="SAM" id="MobiDB-lite"/>
    </source>
</evidence>
<name>A0A4Y6PTD1_PERCE</name>
<feature type="region of interest" description="Disordered" evidence="1">
    <location>
        <begin position="1"/>
        <end position="96"/>
    </location>
</feature>
<organism evidence="2 3">
    <name type="scientific">Persicimonas caeni</name>
    <dbReference type="NCBI Taxonomy" id="2292766"/>
    <lineage>
        <taxon>Bacteria</taxon>
        <taxon>Deltaproteobacteria</taxon>
        <taxon>Bradymonadales</taxon>
        <taxon>Bradymonadaceae</taxon>
        <taxon>Persicimonas</taxon>
    </lineage>
</organism>
<dbReference type="Gene3D" id="2.120.10.30">
    <property type="entry name" value="TolB, C-terminal domain"/>
    <property type="match status" value="1"/>
</dbReference>
<dbReference type="Proteomes" id="UP000315995">
    <property type="component" value="Chromosome"/>
</dbReference>
<dbReference type="AlphaFoldDB" id="A0A4Y6PTD1"/>
<proteinExistence type="predicted"/>